<dbReference type="Gene3D" id="3.40.50.10900">
    <property type="entry name" value="PAC-like subunit"/>
    <property type="match status" value="2"/>
</dbReference>
<evidence type="ECO:0000256" key="2">
    <source>
        <dbReference type="ARBA" id="ARBA00023186"/>
    </source>
</evidence>
<name>A0A1Y2AMC0_9TREE</name>
<comment type="caution">
    <text evidence="5">The sequence shown here is derived from an EMBL/GenBank/DDBJ whole genome shotgun (WGS) entry which is preliminary data.</text>
</comment>
<dbReference type="PANTHER" id="PTHR12970">
    <property type="entry name" value="PROTEASOME ASSEMBLY CHAPERONE 2"/>
    <property type="match status" value="1"/>
</dbReference>
<dbReference type="Proteomes" id="UP000193986">
    <property type="component" value="Unassembled WGS sequence"/>
</dbReference>
<dbReference type="AlphaFoldDB" id="A0A1Y2AMC0"/>
<dbReference type="Pfam" id="PF09754">
    <property type="entry name" value="PAC2"/>
    <property type="match status" value="1"/>
</dbReference>
<comment type="similarity">
    <text evidence="3 4">Belongs to the PSMG2 family.</text>
</comment>
<dbReference type="GO" id="GO:0005634">
    <property type="term" value="C:nucleus"/>
    <property type="evidence" value="ECO:0007669"/>
    <property type="project" value="TreeGrafter"/>
</dbReference>
<dbReference type="InterPro" id="IPR016562">
    <property type="entry name" value="Proteasome_assmbl_chp_2_euk"/>
</dbReference>
<comment type="subunit">
    <text evidence="4">Component of the 20S proteasome chaperone.</text>
</comment>
<dbReference type="PANTHER" id="PTHR12970:SF1">
    <property type="entry name" value="PROTEASOME ASSEMBLY CHAPERONE 2"/>
    <property type="match status" value="1"/>
</dbReference>
<dbReference type="PIRSF" id="PIRSF010044">
    <property type="entry name" value="UCP010044"/>
    <property type="match status" value="1"/>
</dbReference>
<keyword evidence="2 4" id="KW-0143">Chaperone</keyword>
<evidence type="ECO:0000313" key="6">
    <source>
        <dbReference type="Proteomes" id="UP000193986"/>
    </source>
</evidence>
<keyword evidence="6" id="KW-1185">Reference proteome</keyword>
<dbReference type="InParanoid" id="A0A1Y2AMC0"/>
<dbReference type="OrthoDB" id="10260712at2759"/>
<dbReference type="STRING" id="71784.A0A1Y2AMC0"/>
<reference evidence="5 6" key="1">
    <citation type="submission" date="2016-07" db="EMBL/GenBank/DDBJ databases">
        <title>Pervasive Adenine N6-methylation of Active Genes in Fungi.</title>
        <authorList>
            <consortium name="DOE Joint Genome Institute"/>
            <person name="Mondo S.J."/>
            <person name="Dannebaum R.O."/>
            <person name="Kuo R.C."/>
            <person name="Labutti K."/>
            <person name="Haridas S."/>
            <person name="Kuo A."/>
            <person name="Salamov A."/>
            <person name="Ahrendt S.R."/>
            <person name="Lipzen A."/>
            <person name="Sullivan W."/>
            <person name="Andreopoulos W.B."/>
            <person name="Clum A."/>
            <person name="Lindquist E."/>
            <person name="Daum C."/>
            <person name="Ramamoorthy G.K."/>
            <person name="Gryganskyi A."/>
            <person name="Culley D."/>
            <person name="Magnuson J.K."/>
            <person name="James T.Y."/>
            <person name="O'Malley M.A."/>
            <person name="Stajich J.E."/>
            <person name="Spatafora J.W."/>
            <person name="Visel A."/>
            <person name="Grigoriev I.V."/>
        </authorList>
    </citation>
    <scope>NUCLEOTIDE SEQUENCE [LARGE SCALE GENOMIC DNA]</scope>
    <source>
        <strain evidence="5 6">68-887.2</strain>
    </source>
</reference>
<comment type="function">
    <text evidence="4">Involved in 20S proteasome assembly.</text>
</comment>
<dbReference type="EMBL" id="MCFC01000077">
    <property type="protein sequence ID" value="ORY23634.1"/>
    <property type="molecule type" value="Genomic_DNA"/>
</dbReference>
<accession>A0A1Y2AMC0</accession>
<dbReference type="GO" id="GO:0005829">
    <property type="term" value="C:cytosol"/>
    <property type="evidence" value="ECO:0007669"/>
    <property type="project" value="TreeGrafter"/>
</dbReference>
<dbReference type="GO" id="GO:0043248">
    <property type="term" value="P:proteasome assembly"/>
    <property type="evidence" value="ECO:0007669"/>
    <property type="project" value="TreeGrafter"/>
</dbReference>
<organism evidence="5 6">
    <name type="scientific">Naematelia encephala</name>
    <dbReference type="NCBI Taxonomy" id="71784"/>
    <lineage>
        <taxon>Eukaryota</taxon>
        <taxon>Fungi</taxon>
        <taxon>Dikarya</taxon>
        <taxon>Basidiomycota</taxon>
        <taxon>Agaricomycotina</taxon>
        <taxon>Tremellomycetes</taxon>
        <taxon>Tremellales</taxon>
        <taxon>Naemateliaceae</taxon>
        <taxon>Naematelia</taxon>
    </lineage>
</organism>
<dbReference type="InterPro" id="IPR038389">
    <property type="entry name" value="PSMG2_sf"/>
</dbReference>
<gene>
    <name evidence="5" type="ORF">BCR39DRAFT_487029</name>
</gene>
<proteinExistence type="inferred from homology"/>
<evidence type="ECO:0000256" key="3">
    <source>
        <dbReference type="ARBA" id="ARBA00025745"/>
    </source>
</evidence>
<sequence>MVAYYPSGPSTLRNKVLIVPAVSLANLPQLAADLLITTLGLSRTGFIGRGETVIPLSGVGERGEILTGGLEVYGREDSELVVIQQRSPTLKAKKDAHLSLLSDFITSNDFAFVLILASLDASDRDDESLQHAYVTAQSPEISPELYYSTYHRYIIPPNLSSSDKASLTKRLPNLASRMTTPTAHQPYPPFLPYAGLTRRILTTLQKDTDKVPHAALAYWCSEGDNRADAHALAAEVLEVFTSAGDLKLELKEPKSWEGLFGPGEGWTGATARDAVLYG</sequence>
<evidence type="ECO:0000256" key="4">
    <source>
        <dbReference type="PIRNR" id="PIRNR010044"/>
    </source>
</evidence>
<dbReference type="InterPro" id="IPR019151">
    <property type="entry name" value="Proteasome_assmbl_chaperone_2"/>
</dbReference>
<protein>
    <recommendedName>
        <fullName evidence="1 4">Proteasome assembly chaperone 2</fullName>
    </recommendedName>
</protein>
<evidence type="ECO:0000313" key="5">
    <source>
        <dbReference type="EMBL" id="ORY23634.1"/>
    </source>
</evidence>
<evidence type="ECO:0000256" key="1">
    <source>
        <dbReference type="ARBA" id="ARBA00019186"/>
    </source>
</evidence>